<gene>
    <name evidence="2" type="ORF">AJ80_07112</name>
</gene>
<proteinExistence type="predicted"/>
<reference evidence="2" key="1">
    <citation type="submission" date="2017-10" db="EMBL/GenBank/DDBJ databases">
        <title>Comparative genomics in systemic dimorphic fungi from Ajellomycetaceae.</title>
        <authorList>
            <person name="Munoz J.F."/>
            <person name="Mcewen J.G."/>
            <person name="Clay O.K."/>
            <person name="Cuomo C.A."/>
        </authorList>
    </citation>
    <scope>NUCLEOTIDE SEQUENCE [LARGE SCALE GENOMIC DNA]</scope>
    <source>
        <strain evidence="2">UAMH7299</strain>
    </source>
</reference>
<name>A0A2B7XRP5_POLH7</name>
<sequence length="124" mass="13479">MQMSSRDFQLKESQSTAGHDIPRWSTLQCPAATPPRKAASAPSKLAAPAARNMLCTAAAKERRLKMTPRELGALAGAVVLVNVTASAQLQRTIPCMRRSVHVGEELLTLAPAKRRLMQAFSLER</sequence>
<organism evidence="2 3">
    <name type="scientific">Polytolypa hystricis (strain UAMH7299)</name>
    <dbReference type="NCBI Taxonomy" id="1447883"/>
    <lineage>
        <taxon>Eukaryota</taxon>
        <taxon>Fungi</taxon>
        <taxon>Dikarya</taxon>
        <taxon>Ascomycota</taxon>
        <taxon>Pezizomycotina</taxon>
        <taxon>Eurotiomycetes</taxon>
        <taxon>Eurotiomycetidae</taxon>
        <taxon>Onygenales</taxon>
        <taxon>Onygenales incertae sedis</taxon>
        <taxon>Polytolypa</taxon>
    </lineage>
</organism>
<feature type="compositionally biased region" description="Polar residues" evidence="1">
    <location>
        <begin position="1"/>
        <end position="17"/>
    </location>
</feature>
<protein>
    <submittedName>
        <fullName evidence="2">Uncharacterized protein</fullName>
    </submittedName>
</protein>
<dbReference type="AlphaFoldDB" id="A0A2B7XRP5"/>
<dbReference type="EMBL" id="PDNA01000132">
    <property type="protein sequence ID" value="PGH11433.1"/>
    <property type="molecule type" value="Genomic_DNA"/>
</dbReference>
<evidence type="ECO:0000313" key="2">
    <source>
        <dbReference type="EMBL" id="PGH11433.1"/>
    </source>
</evidence>
<evidence type="ECO:0000256" key="1">
    <source>
        <dbReference type="SAM" id="MobiDB-lite"/>
    </source>
</evidence>
<comment type="caution">
    <text evidence="2">The sequence shown here is derived from an EMBL/GenBank/DDBJ whole genome shotgun (WGS) entry which is preliminary data.</text>
</comment>
<evidence type="ECO:0000313" key="3">
    <source>
        <dbReference type="Proteomes" id="UP000224634"/>
    </source>
</evidence>
<accession>A0A2B7XRP5</accession>
<feature type="compositionally biased region" description="Low complexity" evidence="1">
    <location>
        <begin position="30"/>
        <end position="45"/>
    </location>
</feature>
<feature type="region of interest" description="Disordered" evidence="1">
    <location>
        <begin position="1"/>
        <end position="45"/>
    </location>
</feature>
<keyword evidence="3" id="KW-1185">Reference proteome</keyword>
<dbReference type="Proteomes" id="UP000224634">
    <property type="component" value="Unassembled WGS sequence"/>
</dbReference>